<dbReference type="InterPro" id="IPR048333">
    <property type="entry name" value="HA2_WH"/>
</dbReference>
<dbReference type="InterPro" id="IPR002464">
    <property type="entry name" value="DNA/RNA_helicase_DEAH_CS"/>
</dbReference>
<dbReference type="FunFam" id="3.40.50.300:FF:000931">
    <property type="entry name" value="DExH-box ATP-dependent RNA helicase DExH1"/>
    <property type="match status" value="1"/>
</dbReference>
<dbReference type="GO" id="GO:0003724">
    <property type="term" value="F:RNA helicase activity"/>
    <property type="evidence" value="ECO:0007669"/>
    <property type="project" value="UniProtKB-EC"/>
</dbReference>
<dbReference type="GO" id="GO:0016787">
    <property type="term" value="F:hydrolase activity"/>
    <property type="evidence" value="ECO:0007669"/>
    <property type="project" value="UniProtKB-KW"/>
</dbReference>
<feature type="compositionally biased region" description="Polar residues" evidence="9">
    <location>
        <begin position="2583"/>
        <end position="2592"/>
    </location>
</feature>
<protein>
    <recommendedName>
        <fullName evidence="1">RNA helicase</fullName>
        <ecNumber evidence="1">3.6.4.13</ecNumber>
    </recommendedName>
</protein>
<dbReference type="EMBL" id="JAGKQH010000014">
    <property type="protein sequence ID" value="KAG6580752.1"/>
    <property type="molecule type" value="Genomic_DNA"/>
</dbReference>
<feature type="compositionally biased region" description="Low complexity" evidence="9">
    <location>
        <begin position="2797"/>
        <end position="2808"/>
    </location>
</feature>
<dbReference type="CDD" id="cd17917">
    <property type="entry name" value="DEXHc_RHA-like"/>
    <property type="match status" value="1"/>
</dbReference>
<feature type="domain" description="Helicase ATP-binding" evidence="10">
    <location>
        <begin position="274"/>
        <end position="441"/>
    </location>
</feature>
<dbReference type="PANTHER" id="PTHR23185:SF0">
    <property type="entry name" value="PROTEIN VIRILIZER HOMOLOG"/>
    <property type="match status" value="1"/>
</dbReference>
<comment type="similarity">
    <text evidence="7">Belongs to the DExH box helicase family.</text>
</comment>
<name>A0AAV6MFU0_9ROSI</name>
<dbReference type="GO" id="GO:0003723">
    <property type="term" value="F:RNA binding"/>
    <property type="evidence" value="ECO:0007669"/>
    <property type="project" value="TreeGrafter"/>
</dbReference>
<dbReference type="PROSITE" id="PS51192">
    <property type="entry name" value="HELICASE_ATP_BIND_1"/>
    <property type="match status" value="1"/>
</dbReference>
<feature type="compositionally biased region" description="Pro residues" evidence="9">
    <location>
        <begin position="2783"/>
        <end position="2796"/>
    </location>
</feature>
<dbReference type="Pfam" id="PF21010">
    <property type="entry name" value="HA2_C"/>
    <property type="match status" value="1"/>
</dbReference>
<feature type="coiled-coil region" evidence="8">
    <location>
        <begin position="227"/>
        <end position="254"/>
    </location>
</feature>
<feature type="region of interest" description="Disordered" evidence="9">
    <location>
        <begin position="2541"/>
        <end position="2675"/>
    </location>
</feature>
<accession>A0AAV6MFU0</accession>
<evidence type="ECO:0000256" key="5">
    <source>
        <dbReference type="ARBA" id="ARBA00022840"/>
    </source>
</evidence>
<dbReference type="InterPro" id="IPR014001">
    <property type="entry name" value="Helicase_ATP-bd"/>
</dbReference>
<evidence type="ECO:0000256" key="7">
    <source>
        <dbReference type="ARBA" id="ARBA00060772"/>
    </source>
</evidence>
<sequence>MSLRTAVSSHSLLWKCPFLLRRLSVLRPVISAFAMSYRPNYQGGRRGSSSGGRRGGGRRGGGGGSGGRGGGGRGEQRWWDPVWRAERLRQNAAEMEVLNEDEWWTKMDQMKRGGEQELIIKRNYSRRDQEILYDMAHQQGLYFHAYNKGKTLVVSKVPLPDYRADLDERHGSTQKEIRMTTDIERRVGNLLDDLQGQGREHRVSSTASAEGGKQTPTSINNTKPVYKLETDLAKEKLSAELKQKQEEMKGSDGLKSMLAFREKLPAFNVKSEFIKAMTENQVLVVSGETGCGKTTQLPQFILEEEISKLRGADCRIICTQPRRISAISVAARISSERGESLGETVGYQIRLEAKQSAQTRLLFCTTGVLLRQLVQDPQLTGVSHLLVDEIHERGMNEDFLLIILRNLLPRRPDLRLILMSATINADLFSKYFANAPTLHIPGKTFSVTEFFLEDVLEKTRYNIKSEFDNFEGNSSRRRRQQESKKDPLSELFEDVDIDAQYKAYSSSTRKSLEAWSGAQLDLSLVESTIEYICRHEGYGAILVFLTGWDDISKLLDKVKANSYLGDSGKFLILPLHGSMPTINQREIFDSPPPAKRKIVLATNIAESSITIDDVVYVIDCGKAKETSYDALNKLACLLPSWISKASAHQRRGRAGRVQPGVCYRLYPKIIHDAMLQYQLPEILRTPLQELCLHIKSLQLGTAGSFLAQALQPPDPLAVQNAIELLKTIGALDDMEELTPLGRHLCSLPLDPNIGKMLLMGSIFQCLNPALTIAAALAHRDPFILPINRKEEANDAKKSFSGDSCSDHVALLKAFEGWKDAKRNGAERSFCWENFLSPVTLQMMDDMRMQFLDLLSDIGFVNKSRGPSAYNQYSHDLEMVCAVLCAGLYPNVVQCKRRGKRTAFYTKEVGKVDIHPGSVNAGVHIFPLPYMIYSEKVKTTSIYIRDSTNISDYALLLFGGNLVPTKTGDGIEMLGGYLHFSASKNVLDLIKKLRGELDKLLNRKIEEPSFDITTEGKGVVAAAVELLHSQMGRPEPYVLFAQTFAHPHLDEYVDEVLFAEPVVITACEFIEQNASSTSQAVALAGATLPPSFAVEVFVQCEGETRFRRLCQPFLYSHSSSNVLEVEAIVSNHLVVRGSYRSLSLVIYGNTAEDLGQFNIGLDDSSLNNPVTSAEGNLEDLPLALHSNGLMFDEPVTSLMKLSLPGVVLDIPAEVKQFLQLMASMLEQLSPGDAIHKILVIVISAASSYVSYICERSKDLEGLSAIFNNAKNDLLKLCKAMQDSKDVSADLSIEFPFLESEDDLASSKQLVDILSKHWNFNLSSSTVGCPWQLKNITIIFGLSVALFLCSAKESCFHFVNGGGMEQIVHLLSRGLEDSTSATLLLLAVIEQATQHSFGCEGLLGWWPREDENVPSGASEGYSQLLNLLLQKPRHDIASLATRILQRLSFYEVASRYECAILSVLEGLSSSGRVPNVHLDVLISMKSHLKKILNLINLCGPIQDPSPPSCAVKSLFLGQTDGLLTCKATSCLISSSKCRFSQWDADPHLLALLKERGFFPLSAALLSSSIMRSEESKIMDVILEIVSSIEAIILSLLFCRSGLIFLLHHSELSATIIHALRGDEEASLEECMPIRYASTLISNNFFCKPSNVAMIVRIHLRVVTAIDRLLLTTPNSEEFLWVLWELCSISRSDCGRQALLALTYFPEAIVIFIESLLRRTRYVTTVAAALYDEGAVAVIYAVLVDSRYMLERCSNNYDYLVDEGTECNSTSDLLLERNREQSLVNLLLPCLVLLLHLLQTLQVAKEEHRNSKLMNALVRLHREVSPKLAACAFDLSTSFPNSALGFGAVCHLLVSVLACWPVYGWSPGLFSSLLDSVQATSLQALGPKETCSLLCLLNDLFPDEGIWLWKNGMPLLSAVKKLGIRTLLGPQMEDEINWYLESGHQEKLLGQLSLQLEKISQVVQHYAISTLVVIQDMLRIFIIRLCCHKADSASFLLRPIFLWIRARVSDLSSLSDIDAYKICRYLDFFASLLEHPRAKALLLNEGAIQLLIEVSHRCLDDLDTDEKLVPGCRFSAKCGFSFHNWCLPVFKSFSLLCYSMPSLKHIGKHNLHHFGSLSAEDYSLILHCILLFCQVLPVGKELVACLAAFRALGSCSEGKTALASILIDIHNVDERESQGHKKGSDCSFNVSSWRMNPPLLCCWKKLLISIDSNDYIPTYAIQAVDALSSGSLSFCLDGSSLVLDRIGEVKFLYGLPDAAEGVNDSSPKDVIGYIQEMIDVFKLKLGLGDYPEDSNIPASINQILETAESLLLLLEKPTGSVNVEDITLHEDASLIPSNILDSLKLSQLGDDSIGSVEDNLLLGLGDKFMWECPEILPYRLNAVPAKRKMSTMDGQARRARGENSPAEMSSQNTFARGPGISTTPSLPSRRDTFRQRKPNTSRPPSMHVDDYVARERNVDGAINSNVISIQRVGSSSGRPPSIHVDEFMARQRERQNPVVAVVGEAASQVKGGVPANDTDLEKLSKPKQLKTDLDDDLQGIDIVFDGEDSDPDDKLPFPHLDNTLQQSDPMLVEQGSPRSIVEETESNGNDTSQFSPMGGPAVSNVDENTQSEFSSRMSVSRPQFPLARESSVSSGKKYFEHPDDGKNAIPVRSAGGGVDTSATVNSSYNNATTPPSKFVAEPRVNTQNYLFKNSPQHLGSGPPSIGSQGFYDQRFFPNQPPLPPVPPPPTVTSAISQPSDLPSSQSSPFSNFVTDAQQRYSTTFHGPSDYPSGYNSSTSFSSGSVRPPPPLPPTPPPLSSSPHNLSSSKIPLPSTPAYNMENVGMTEVPQNPTASSTDTRLGGVSASGVMLASNSLPALPHLVFSRPSMPVNLYGGISTQQQNESSSSILPNLAIPPSSMPSMHSLPQLQPLQPPQLPRPPQPPPQHLRPPIIASQQPEQVVSMQGSVQMQMHQLQMLQQPRVSPQFYQSQPVGLSHAPPQQQFEHPQHQAIHQPGDAATTSQQQQDSAMSLHEYFKSPEAIQSLLSDREKLCQLLEQHPKLMQMLQERLGQR</sequence>
<proteinExistence type="inferred from homology"/>
<feature type="compositionally biased region" description="Polar residues" evidence="9">
    <location>
        <begin position="2874"/>
        <end position="2887"/>
    </location>
</feature>
<feature type="compositionally biased region" description="Pro residues" evidence="9">
    <location>
        <begin position="2909"/>
        <end position="2925"/>
    </location>
</feature>
<keyword evidence="2" id="KW-0547">Nucleotide-binding</keyword>
<feature type="compositionally biased region" description="Polar residues" evidence="9">
    <location>
        <begin position="2403"/>
        <end position="2423"/>
    </location>
</feature>
<evidence type="ECO:0000313" key="12">
    <source>
        <dbReference type="EMBL" id="KAG6580752.1"/>
    </source>
</evidence>
<evidence type="ECO:0000256" key="2">
    <source>
        <dbReference type="ARBA" id="ARBA00022741"/>
    </source>
</evidence>
<keyword evidence="13" id="KW-1185">Reference proteome</keyword>
<feature type="compositionally biased region" description="Low complexity" evidence="9">
    <location>
        <begin position="2769"/>
        <end position="2782"/>
    </location>
</feature>
<comment type="catalytic activity">
    <reaction evidence="6">
        <text>ATP + H2O = ADP + phosphate + H(+)</text>
        <dbReference type="Rhea" id="RHEA:13065"/>
        <dbReference type="ChEBI" id="CHEBI:15377"/>
        <dbReference type="ChEBI" id="CHEBI:15378"/>
        <dbReference type="ChEBI" id="CHEBI:30616"/>
        <dbReference type="ChEBI" id="CHEBI:43474"/>
        <dbReference type="ChEBI" id="CHEBI:456216"/>
        <dbReference type="EC" id="3.6.4.13"/>
    </reaction>
</comment>
<feature type="region of interest" description="Disordered" evidence="9">
    <location>
        <begin position="41"/>
        <end position="76"/>
    </location>
</feature>
<organism evidence="12 13">
    <name type="scientific">Cucurbita argyrosperma subsp. sororia</name>
    <dbReference type="NCBI Taxonomy" id="37648"/>
    <lineage>
        <taxon>Eukaryota</taxon>
        <taxon>Viridiplantae</taxon>
        <taxon>Streptophyta</taxon>
        <taxon>Embryophyta</taxon>
        <taxon>Tracheophyta</taxon>
        <taxon>Spermatophyta</taxon>
        <taxon>Magnoliopsida</taxon>
        <taxon>eudicotyledons</taxon>
        <taxon>Gunneridae</taxon>
        <taxon>Pentapetalae</taxon>
        <taxon>rosids</taxon>
        <taxon>fabids</taxon>
        <taxon>Cucurbitales</taxon>
        <taxon>Cucurbitaceae</taxon>
        <taxon>Cucurbiteae</taxon>
        <taxon>Cucurbita</taxon>
    </lineage>
</organism>
<feature type="compositionally biased region" description="Low complexity" evidence="9">
    <location>
        <begin position="2893"/>
        <end position="2908"/>
    </location>
</feature>
<evidence type="ECO:0000256" key="3">
    <source>
        <dbReference type="ARBA" id="ARBA00022801"/>
    </source>
</evidence>
<evidence type="ECO:0000256" key="1">
    <source>
        <dbReference type="ARBA" id="ARBA00012552"/>
    </source>
</evidence>
<gene>
    <name evidence="12" type="ORF">SDJN03_20754</name>
</gene>
<dbReference type="PROSITE" id="PS00690">
    <property type="entry name" value="DEAH_ATP_HELICASE"/>
    <property type="match status" value="1"/>
</dbReference>
<feature type="compositionally biased region" description="Low complexity" evidence="9">
    <location>
        <begin position="2994"/>
        <end position="3006"/>
    </location>
</feature>
<dbReference type="FunFam" id="3.40.50.300:FF:000500">
    <property type="entry name" value="ATP-dependent RNA helicase DHX29"/>
    <property type="match status" value="1"/>
</dbReference>
<evidence type="ECO:0000256" key="6">
    <source>
        <dbReference type="ARBA" id="ARBA00047984"/>
    </source>
</evidence>
<dbReference type="GO" id="GO:0036396">
    <property type="term" value="C:RNA N6-methyladenosine methyltransferase complex"/>
    <property type="evidence" value="ECO:0007669"/>
    <property type="project" value="TreeGrafter"/>
</dbReference>
<keyword evidence="3" id="KW-0378">Hydrolase</keyword>
<feature type="compositionally biased region" description="Polar residues" evidence="9">
    <location>
        <begin position="204"/>
        <end position="221"/>
    </location>
</feature>
<dbReference type="InterPro" id="IPR026736">
    <property type="entry name" value="Virilizer"/>
</dbReference>
<evidence type="ECO:0000259" key="10">
    <source>
        <dbReference type="PROSITE" id="PS51192"/>
    </source>
</evidence>
<evidence type="ECO:0000256" key="4">
    <source>
        <dbReference type="ARBA" id="ARBA00022806"/>
    </source>
</evidence>
<dbReference type="InterPro" id="IPR011545">
    <property type="entry name" value="DEAD/DEAH_box_helicase_dom"/>
</dbReference>
<feature type="compositionally biased region" description="Polar residues" evidence="9">
    <location>
        <begin position="2602"/>
        <end position="2618"/>
    </location>
</feature>
<dbReference type="Proteomes" id="UP000685013">
    <property type="component" value="Chromosome 14"/>
</dbReference>
<comment type="caution">
    <text evidence="12">The sequence shown here is derived from an EMBL/GenBank/DDBJ whole genome shotgun (WGS) entry which is preliminary data.</text>
</comment>
<dbReference type="EC" id="3.6.4.13" evidence="1"/>
<feature type="compositionally biased region" description="Pro residues" evidence="9">
    <location>
        <begin position="2715"/>
        <end position="2727"/>
    </location>
</feature>
<reference evidence="12 13" key="1">
    <citation type="journal article" date="2021" name="Hortic Res">
        <title>The domestication of Cucurbita argyrosperma as revealed by the genome of its wild relative.</title>
        <authorList>
            <person name="Barrera-Redondo J."/>
            <person name="Sanchez-de la Vega G."/>
            <person name="Aguirre-Liguori J.A."/>
            <person name="Castellanos-Morales G."/>
            <person name="Gutierrez-Guerrero Y.T."/>
            <person name="Aguirre-Dugua X."/>
            <person name="Aguirre-Planter E."/>
            <person name="Tenaillon M.I."/>
            <person name="Lira-Saade R."/>
            <person name="Eguiarte L.E."/>
        </authorList>
    </citation>
    <scope>NUCLEOTIDE SEQUENCE [LARGE SCALE GENOMIC DNA]</scope>
    <source>
        <strain evidence="12">JBR-2021</strain>
    </source>
</reference>
<dbReference type="Pfam" id="PF00271">
    <property type="entry name" value="Helicase_C"/>
    <property type="match status" value="1"/>
</dbReference>
<feature type="domain" description="Helicase C-terminal" evidence="11">
    <location>
        <begin position="524"/>
        <end position="698"/>
    </location>
</feature>
<evidence type="ECO:0000256" key="9">
    <source>
        <dbReference type="SAM" id="MobiDB-lite"/>
    </source>
</evidence>
<evidence type="ECO:0000256" key="8">
    <source>
        <dbReference type="SAM" id="Coils"/>
    </source>
</evidence>
<feature type="compositionally biased region" description="Polar residues" evidence="9">
    <location>
        <begin position="2748"/>
        <end position="2762"/>
    </location>
</feature>
<dbReference type="SMART" id="SM00487">
    <property type="entry name" value="DEXDc"/>
    <property type="match status" value="1"/>
</dbReference>
<keyword evidence="5" id="KW-0067">ATP-binding</keyword>
<dbReference type="InterPro" id="IPR059023">
    <property type="entry name" value="RNA_hel_CTD"/>
</dbReference>
<feature type="region of interest" description="Disordered" evidence="9">
    <location>
        <begin position="2873"/>
        <end position="2928"/>
    </location>
</feature>
<keyword evidence="4 12" id="KW-0347">Helicase</keyword>
<dbReference type="CDD" id="cd18791">
    <property type="entry name" value="SF2_C_RHA"/>
    <property type="match status" value="1"/>
</dbReference>
<evidence type="ECO:0000313" key="13">
    <source>
        <dbReference type="Proteomes" id="UP000685013"/>
    </source>
</evidence>
<feature type="region of interest" description="Disordered" evidence="9">
    <location>
        <begin position="194"/>
        <end position="221"/>
    </location>
</feature>
<dbReference type="InterPro" id="IPR001650">
    <property type="entry name" value="Helicase_C-like"/>
</dbReference>
<dbReference type="GO" id="GO:0005524">
    <property type="term" value="F:ATP binding"/>
    <property type="evidence" value="ECO:0007669"/>
    <property type="project" value="UniProtKB-KW"/>
</dbReference>
<dbReference type="InterPro" id="IPR011709">
    <property type="entry name" value="DEAD-box_helicase_OB_fold"/>
</dbReference>
<dbReference type="Pfam" id="PF00270">
    <property type="entry name" value="DEAD"/>
    <property type="match status" value="1"/>
</dbReference>
<dbReference type="Pfam" id="PF04408">
    <property type="entry name" value="WHD_HA2"/>
    <property type="match status" value="1"/>
</dbReference>
<dbReference type="PROSITE" id="PS51194">
    <property type="entry name" value="HELICASE_CTER"/>
    <property type="match status" value="1"/>
</dbReference>
<feature type="compositionally biased region" description="Low complexity" evidence="9">
    <location>
        <begin position="2733"/>
        <end position="2747"/>
    </location>
</feature>
<feature type="region of interest" description="Disordered" evidence="9">
    <location>
        <begin position="2967"/>
        <end position="3007"/>
    </location>
</feature>
<feature type="non-terminal residue" evidence="12">
    <location>
        <position position="1"/>
    </location>
</feature>
<evidence type="ECO:0000259" key="11">
    <source>
        <dbReference type="PROSITE" id="PS51194"/>
    </source>
</evidence>
<dbReference type="FunFam" id="1.20.120.1080:FF:000002">
    <property type="entry name" value="Putative ATP-dependent RNA helicase DHX36"/>
    <property type="match status" value="1"/>
</dbReference>
<dbReference type="SMART" id="SM00847">
    <property type="entry name" value="HA2"/>
    <property type="match status" value="1"/>
</dbReference>
<dbReference type="Pfam" id="PF07717">
    <property type="entry name" value="OB_NTP_bind"/>
    <property type="match status" value="1"/>
</dbReference>
<feature type="region of interest" description="Disordered" evidence="9">
    <location>
        <begin position="2688"/>
        <end position="2812"/>
    </location>
</feature>
<feature type="compositionally biased region" description="Gly residues" evidence="9">
    <location>
        <begin position="44"/>
        <end position="73"/>
    </location>
</feature>
<dbReference type="PANTHER" id="PTHR23185">
    <property type="entry name" value="PROTEIN VIRILIZER HOMOLOG"/>
    <property type="match status" value="1"/>
</dbReference>
<dbReference type="InterPro" id="IPR007502">
    <property type="entry name" value="Helicase-assoc_dom"/>
</dbReference>
<keyword evidence="8" id="KW-0175">Coiled coil</keyword>
<dbReference type="Pfam" id="PF26026">
    <property type="entry name" value="RNA_hel_CTD"/>
    <property type="match status" value="1"/>
</dbReference>
<feature type="region of interest" description="Disordered" evidence="9">
    <location>
        <begin position="2387"/>
        <end position="2444"/>
    </location>
</feature>
<dbReference type="SMART" id="SM00490">
    <property type="entry name" value="HELICc"/>
    <property type="match status" value="1"/>
</dbReference>
<feature type="compositionally biased region" description="Basic and acidic residues" evidence="9">
    <location>
        <begin position="2634"/>
        <end position="2643"/>
    </location>
</feature>
<feature type="compositionally biased region" description="Polar residues" evidence="9">
    <location>
        <begin position="2657"/>
        <end position="2672"/>
    </location>
</feature>